<comment type="caution">
    <text evidence="14">The sequence shown here is derived from an EMBL/GenBank/DDBJ whole genome shotgun (WGS) entry which is preliminary data.</text>
</comment>
<dbReference type="NCBIfam" id="TIGR00383">
    <property type="entry name" value="corA"/>
    <property type="match status" value="1"/>
</dbReference>
<accession>A0A1B8QGM9</accession>
<comment type="similarity">
    <text evidence="2 12">Belongs to the CorA metal ion transporter (MIT) (TC 1.A.35) family.</text>
</comment>
<dbReference type="InterPro" id="IPR002523">
    <property type="entry name" value="MgTranspt_CorA/ZnTranspt_ZntB"/>
</dbReference>
<keyword evidence="3 12" id="KW-0813">Transport</keyword>
<comment type="catalytic activity">
    <reaction evidence="10">
        <text>Mg(2+)(in) = Mg(2+)(out)</text>
        <dbReference type="Rhea" id="RHEA:29827"/>
        <dbReference type="ChEBI" id="CHEBI:18420"/>
    </reaction>
</comment>
<dbReference type="Proteomes" id="UP000092616">
    <property type="component" value="Unassembled WGS sequence"/>
</dbReference>
<evidence type="ECO:0000256" key="6">
    <source>
        <dbReference type="ARBA" id="ARBA00022842"/>
    </source>
</evidence>
<comment type="subcellular location">
    <subcellularLocation>
        <location evidence="1">Cell membrane</location>
        <topology evidence="1">Multi-pass membrane protein</topology>
    </subcellularLocation>
    <subcellularLocation>
        <location evidence="12">Membrane</location>
        <topology evidence="12">Multi-pass membrane protein</topology>
    </subcellularLocation>
</comment>
<organism evidence="14 16">
    <name type="scientific">Faucicola atlantae</name>
    <dbReference type="NCBI Taxonomy" id="34059"/>
    <lineage>
        <taxon>Bacteria</taxon>
        <taxon>Pseudomonadati</taxon>
        <taxon>Pseudomonadota</taxon>
        <taxon>Gammaproteobacteria</taxon>
        <taxon>Moraxellales</taxon>
        <taxon>Moraxellaceae</taxon>
        <taxon>Faucicola</taxon>
    </lineage>
</organism>
<evidence type="ECO:0000256" key="8">
    <source>
        <dbReference type="ARBA" id="ARBA00023065"/>
    </source>
</evidence>
<keyword evidence="5 12" id="KW-0812">Transmembrane</keyword>
<dbReference type="InterPro" id="IPR004488">
    <property type="entry name" value="Mg/Co-transport_prot_CorA"/>
</dbReference>
<proteinExistence type="inferred from homology"/>
<evidence type="ECO:0000256" key="9">
    <source>
        <dbReference type="ARBA" id="ARBA00023136"/>
    </source>
</evidence>
<dbReference type="OrthoDB" id="9803416at2"/>
<dbReference type="InterPro" id="IPR045861">
    <property type="entry name" value="CorA_cytoplasmic_dom"/>
</dbReference>
<dbReference type="SUPFAM" id="SSF143865">
    <property type="entry name" value="CorA soluble domain-like"/>
    <property type="match status" value="1"/>
</dbReference>
<dbReference type="RefSeq" id="WP_067237201.1">
    <property type="nucleotide sequence ID" value="NZ_CP171125.1"/>
</dbReference>
<gene>
    <name evidence="12" type="primary">corA</name>
    <name evidence="14" type="ORF">A9306_06605</name>
    <name evidence="13" type="ORF">A9308_07620</name>
</gene>
<dbReference type="Proteomes" id="UP000092508">
    <property type="component" value="Unassembled WGS sequence"/>
</dbReference>
<protein>
    <recommendedName>
        <fullName evidence="12">Magnesium transport protein CorA</fullName>
    </recommendedName>
</protein>
<dbReference type="GO" id="GO:0050897">
    <property type="term" value="F:cobalt ion binding"/>
    <property type="evidence" value="ECO:0007669"/>
    <property type="project" value="TreeGrafter"/>
</dbReference>
<evidence type="ECO:0000256" key="1">
    <source>
        <dbReference type="ARBA" id="ARBA00004651"/>
    </source>
</evidence>
<evidence type="ECO:0000256" key="11">
    <source>
        <dbReference type="ARBA" id="ARBA00045497"/>
    </source>
</evidence>
<keyword evidence="6 12" id="KW-0460">Magnesium</keyword>
<keyword evidence="4 12" id="KW-1003">Cell membrane</keyword>
<dbReference type="GO" id="GO:0000287">
    <property type="term" value="F:magnesium ion binding"/>
    <property type="evidence" value="ECO:0007669"/>
    <property type="project" value="TreeGrafter"/>
</dbReference>
<keyword evidence="7 12" id="KW-1133">Transmembrane helix</keyword>
<dbReference type="CDD" id="cd12830">
    <property type="entry name" value="MtCorA-like"/>
    <property type="match status" value="1"/>
</dbReference>
<dbReference type="Pfam" id="PF01544">
    <property type="entry name" value="CorA"/>
    <property type="match status" value="1"/>
</dbReference>
<dbReference type="Gene3D" id="3.30.460.20">
    <property type="entry name" value="CorA soluble domain-like"/>
    <property type="match status" value="1"/>
</dbReference>
<keyword evidence="8 12" id="KW-0406">Ion transport</keyword>
<evidence type="ECO:0000256" key="7">
    <source>
        <dbReference type="ARBA" id="ARBA00022989"/>
    </source>
</evidence>
<dbReference type="GO" id="GO:0015087">
    <property type="term" value="F:cobalt ion transmembrane transporter activity"/>
    <property type="evidence" value="ECO:0007669"/>
    <property type="project" value="UniProtKB-UniRule"/>
</dbReference>
<dbReference type="PANTHER" id="PTHR46494">
    <property type="entry name" value="CORA FAMILY METAL ION TRANSPORTER (EUROFUNG)"/>
    <property type="match status" value="1"/>
</dbReference>
<dbReference type="SUPFAM" id="SSF144083">
    <property type="entry name" value="Magnesium transport protein CorA, transmembrane region"/>
    <property type="match status" value="1"/>
</dbReference>
<name>A0A1B8QGM9_9GAMM</name>
<sequence length="351" mass="40656">MPVRDYDPDADTQLIESRFTGKNEVANCFAYSRKTGENLGVIELDDVRRELANNNVFVWIGLHDPTAETIREVQEAFDLHELAIEDAFAEHQRAKVESYGNDSVFVVVRTAKLTDYTIRYGTTAIFMGKQYIITIRQGASHSYQSVRDYCHRRPEKMRMGPIFVLHAILDFVVDNYLPITDKLGRYLREQEREIFSEDFDKQTLRNMYELKSQLVHMRAVILPVQDICNFFINHKKEDFLPNFPNQAKPYFRDVNDHLLRALDAVNGLNEMLSVAMDTYMAVVTMGQNEVVRKLAAWAGILAVPTAIAGVYGMNFDNMPELHWQYGYFIVLLVTLTICSLLYYRFKKSSWL</sequence>
<evidence type="ECO:0000256" key="5">
    <source>
        <dbReference type="ARBA" id="ARBA00022692"/>
    </source>
</evidence>
<keyword evidence="9 12" id="KW-0472">Membrane</keyword>
<comment type="function">
    <text evidence="11">Mediates influx of magnesium ions. Alternates between open and closed states. Activated by low cytoplasmic Mg(2+) levels. Inactive when cytoplasmic Mg(2+) levels are high.</text>
</comment>
<evidence type="ECO:0000256" key="2">
    <source>
        <dbReference type="ARBA" id="ARBA00009765"/>
    </source>
</evidence>
<evidence type="ECO:0000313" key="14">
    <source>
        <dbReference type="EMBL" id="OBX81221.1"/>
    </source>
</evidence>
<evidence type="ECO:0000256" key="4">
    <source>
        <dbReference type="ARBA" id="ARBA00022475"/>
    </source>
</evidence>
<keyword evidence="16" id="KW-1185">Reference proteome</keyword>
<reference evidence="13 15" key="2">
    <citation type="submission" date="2016-06" db="EMBL/GenBank/DDBJ databases">
        <title>Draft genome of Moraxella atlantae CCUG 66109.</title>
        <authorList>
            <person name="Salva-Serra F."/>
            <person name="Engstrom-Jakobsson H."/>
            <person name="Thorell K."/>
            <person name="Gonzales-Siles L."/>
            <person name="Karlsson R."/>
            <person name="Boulund F."/>
            <person name="Engstrand L."/>
            <person name="Kristiansson E."/>
            <person name="Moore E."/>
        </authorList>
    </citation>
    <scope>NUCLEOTIDE SEQUENCE [LARGE SCALE GENOMIC DNA]</scope>
    <source>
        <strain evidence="13 15">CCUG 66109</strain>
    </source>
</reference>
<evidence type="ECO:0000256" key="3">
    <source>
        <dbReference type="ARBA" id="ARBA00022448"/>
    </source>
</evidence>
<dbReference type="GO" id="GO:0015095">
    <property type="term" value="F:magnesium ion transmembrane transporter activity"/>
    <property type="evidence" value="ECO:0007669"/>
    <property type="project" value="UniProtKB-UniRule"/>
</dbReference>
<dbReference type="EMBL" id="LZMZ01000027">
    <property type="protein sequence ID" value="OBX76796.1"/>
    <property type="molecule type" value="Genomic_DNA"/>
</dbReference>
<evidence type="ECO:0000313" key="16">
    <source>
        <dbReference type="Proteomes" id="UP000092616"/>
    </source>
</evidence>
<evidence type="ECO:0000313" key="15">
    <source>
        <dbReference type="Proteomes" id="UP000092508"/>
    </source>
</evidence>
<reference evidence="14 16" key="1">
    <citation type="submission" date="2016-06" db="EMBL/GenBank/DDBJ databases">
        <title>Draft genome of Moraxella atlantae CCUG 59586.</title>
        <authorList>
            <person name="Salva-Serra F."/>
            <person name="Engstrom-Jakobsson H."/>
            <person name="Thorell K."/>
            <person name="Gonzales-Siles L."/>
            <person name="Karlsson R."/>
            <person name="Boulund F."/>
            <person name="Engstrand L."/>
            <person name="Kristiansson E."/>
            <person name="Moore E."/>
        </authorList>
    </citation>
    <scope>NUCLEOTIDE SEQUENCE [LARGE SCALE GENOMIC DNA]</scope>
    <source>
        <strain evidence="14 16">CCUG 59586</strain>
    </source>
</reference>
<dbReference type="InterPro" id="IPR045863">
    <property type="entry name" value="CorA_TM1_TM2"/>
</dbReference>
<evidence type="ECO:0000313" key="13">
    <source>
        <dbReference type="EMBL" id="OBX76796.1"/>
    </source>
</evidence>
<evidence type="ECO:0000256" key="12">
    <source>
        <dbReference type="RuleBase" id="RU362010"/>
    </source>
</evidence>
<feature type="transmembrane region" description="Helical" evidence="12">
    <location>
        <begin position="294"/>
        <end position="313"/>
    </location>
</feature>
<dbReference type="AlphaFoldDB" id="A0A1B8QGM9"/>
<feature type="transmembrane region" description="Helical" evidence="12">
    <location>
        <begin position="325"/>
        <end position="343"/>
    </location>
</feature>
<dbReference type="GO" id="GO:0005886">
    <property type="term" value="C:plasma membrane"/>
    <property type="evidence" value="ECO:0007669"/>
    <property type="project" value="UniProtKB-SubCell"/>
</dbReference>
<dbReference type="Gene3D" id="1.20.58.340">
    <property type="entry name" value="Magnesium transport protein CorA, transmembrane region"/>
    <property type="match status" value="2"/>
</dbReference>
<dbReference type="FunFam" id="1.20.58.340:FF:000004">
    <property type="entry name" value="Magnesium transport protein CorA"/>
    <property type="match status" value="1"/>
</dbReference>
<dbReference type="PANTHER" id="PTHR46494:SF1">
    <property type="entry name" value="CORA FAMILY METAL ION TRANSPORTER (EUROFUNG)"/>
    <property type="match status" value="1"/>
</dbReference>
<evidence type="ECO:0000256" key="10">
    <source>
        <dbReference type="ARBA" id="ARBA00034269"/>
    </source>
</evidence>
<dbReference type="EMBL" id="LZNA01000027">
    <property type="protein sequence ID" value="OBX81221.1"/>
    <property type="molecule type" value="Genomic_DNA"/>
</dbReference>